<evidence type="ECO:0000313" key="5">
    <source>
        <dbReference type="EMBL" id="GAN78668.1"/>
    </source>
</evidence>
<comment type="cofactor">
    <cofactor evidence="1">
        <name>Mg(2+)</name>
        <dbReference type="ChEBI" id="CHEBI:18420"/>
    </cofactor>
</comment>
<dbReference type="STRING" id="1120923.SAMN02746095_00481"/>
<gene>
    <name evidence="5" type="ORF">Aam_005_067</name>
</gene>
<dbReference type="Pfam" id="PF00293">
    <property type="entry name" value="NUDIX"/>
    <property type="match status" value="1"/>
</dbReference>
<dbReference type="CDD" id="cd04673">
    <property type="entry name" value="NUDIX_ADPRase"/>
    <property type="match status" value="1"/>
</dbReference>
<reference evidence="5 6" key="1">
    <citation type="submission" date="2012-11" db="EMBL/GenBank/DDBJ databases">
        <title>Whole genome sequence of Acidocella aminolytica 101 = DSM 11237.</title>
        <authorList>
            <person name="Azuma Y."/>
            <person name="Higashiura N."/>
            <person name="Hirakawa H."/>
            <person name="Matsushita K."/>
        </authorList>
    </citation>
    <scope>NUCLEOTIDE SEQUENCE [LARGE SCALE GENOMIC DNA]</scope>
    <source>
        <strain evidence="6">101 / DSM 11237</strain>
    </source>
</reference>
<organism evidence="5 6">
    <name type="scientific">Acidocella aminolytica 101 = DSM 11237</name>
    <dbReference type="NCBI Taxonomy" id="1120923"/>
    <lineage>
        <taxon>Bacteria</taxon>
        <taxon>Pseudomonadati</taxon>
        <taxon>Pseudomonadota</taxon>
        <taxon>Alphaproteobacteria</taxon>
        <taxon>Acetobacterales</taxon>
        <taxon>Acidocellaceae</taxon>
        <taxon>Acidocella</taxon>
    </lineage>
</organism>
<comment type="similarity">
    <text evidence="3">Belongs to the Nudix hydrolase family.</text>
</comment>
<sequence>MPGETHSPPALTAPKVGIGIVLIKDDQVLLVRRGKPPGAGLWSLPGGKQELGETAIETARRELREETGLDCGPLVLAGHVDSIHRNSAGRIEFHYTILDFAARYVGGEPRANDDVLEVAWARPDAFDSYALWDEAQRIIEVAFRLV</sequence>
<evidence type="ECO:0000259" key="4">
    <source>
        <dbReference type="PROSITE" id="PS51462"/>
    </source>
</evidence>
<comment type="caution">
    <text evidence="5">The sequence shown here is derived from an EMBL/GenBank/DDBJ whole genome shotgun (WGS) entry which is preliminary data.</text>
</comment>
<dbReference type="GO" id="GO:0016787">
    <property type="term" value="F:hydrolase activity"/>
    <property type="evidence" value="ECO:0007669"/>
    <property type="project" value="UniProtKB-KW"/>
</dbReference>
<evidence type="ECO:0000256" key="2">
    <source>
        <dbReference type="ARBA" id="ARBA00022801"/>
    </source>
</evidence>
<dbReference type="InterPro" id="IPR000086">
    <property type="entry name" value="NUDIX_hydrolase_dom"/>
</dbReference>
<dbReference type="Gene3D" id="3.90.79.10">
    <property type="entry name" value="Nucleoside Triphosphate Pyrophosphohydrolase"/>
    <property type="match status" value="1"/>
</dbReference>
<proteinExistence type="inferred from homology"/>
<feature type="domain" description="Nudix hydrolase" evidence="4">
    <location>
        <begin position="13"/>
        <end position="144"/>
    </location>
</feature>
<dbReference type="InterPro" id="IPR015797">
    <property type="entry name" value="NUDIX_hydrolase-like_dom_sf"/>
</dbReference>
<protein>
    <submittedName>
        <fullName evidence="5">ADP-ribose pyrophosphatase/hydrolase</fullName>
    </submittedName>
</protein>
<dbReference type="SUPFAM" id="SSF55811">
    <property type="entry name" value="Nudix"/>
    <property type="match status" value="1"/>
</dbReference>
<evidence type="ECO:0000256" key="3">
    <source>
        <dbReference type="RuleBase" id="RU003476"/>
    </source>
</evidence>
<accession>A0A0D6PBU0</accession>
<dbReference type="PROSITE" id="PS00893">
    <property type="entry name" value="NUDIX_BOX"/>
    <property type="match status" value="1"/>
</dbReference>
<dbReference type="PANTHER" id="PTHR43736:SF1">
    <property type="entry name" value="DIHYDRONEOPTERIN TRIPHOSPHATE DIPHOSPHATASE"/>
    <property type="match status" value="1"/>
</dbReference>
<dbReference type="InterPro" id="IPR020476">
    <property type="entry name" value="Nudix_hydrolase"/>
</dbReference>
<dbReference type="InterPro" id="IPR020084">
    <property type="entry name" value="NUDIX_hydrolase_CS"/>
</dbReference>
<dbReference type="PROSITE" id="PS51462">
    <property type="entry name" value="NUDIX"/>
    <property type="match status" value="1"/>
</dbReference>
<evidence type="ECO:0000256" key="1">
    <source>
        <dbReference type="ARBA" id="ARBA00001946"/>
    </source>
</evidence>
<evidence type="ECO:0000313" key="6">
    <source>
        <dbReference type="Proteomes" id="UP000032668"/>
    </source>
</evidence>
<keyword evidence="6" id="KW-1185">Reference proteome</keyword>
<dbReference type="AlphaFoldDB" id="A0A0D6PBU0"/>
<dbReference type="Proteomes" id="UP000032668">
    <property type="component" value="Unassembled WGS sequence"/>
</dbReference>
<dbReference type="EMBL" id="BANC01000005">
    <property type="protein sequence ID" value="GAN78668.1"/>
    <property type="molecule type" value="Genomic_DNA"/>
</dbReference>
<dbReference type="RefSeq" id="WP_048877161.1">
    <property type="nucleotide sequence ID" value="NZ_BANC01000005.1"/>
</dbReference>
<dbReference type="PRINTS" id="PR00502">
    <property type="entry name" value="NUDIXFAMILY"/>
</dbReference>
<dbReference type="OrthoDB" id="9761969at2"/>
<keyword evidence="2 3" id="KW-0378">Hydrolase</keyword>
<name>A0A0D6PBU0_9PROT</name>
<dbReference type="PANTHER" id="PTHR43736">
    <property type="entry name" value="ADP-RIBOSE PYROPHOSPHATASE"/>
    <property type="match status" value="1"/>
</dbReference>